<dbReference type="PANTHER" id="PTHR10742:SF342">
    <property type="entry name" value="AMINE OXIDASE"/>
    <property type="match status" value="1"/>
</dbReference>
<comment type="similarity">
    <text evidence="4">Belongs to the flavin monoamine oxidase family.</text>
</comment>
<feature type="domain" description="Amine oxidase" evidence="5">
    <location>
        <begin position="65"/>
        <end position="496"/>
    </location>
</feature>
<dbReference type="InterPro" id="IPR002937">
    <property type="entry name" value="Amino_oxidase"/>
</dbReference>
<dbReference type="SUPFAM" id="SSF51905">
    <property type="entry name" value="FAD/NAD(P)-binding domain"/>
    <property type="match status" value="1"/>
</dbReference>
<evidence type="ECO:0000256" key="2">
    <source>
        <dbReference type="ARBA" id="ARBA00023002"/>
    </source>
</evidence>
<dbReference type="Proteomes" id="UP000549394">
    <property type="component" value="Unassembled WGS sequence"/>
</dbReference>
<dbReference type="GO" id="GO:0009063">
    <property type="term" value="P:amino acid catabolic process"/>
    <property type="evidence" value="ECO:0007669"/>
    <property type="project" value="TreeGrafter"/>
</dbReference>
<dbReference type="InterPro" id="IPR050281">
    <property type="entry name" value="Flavin_monoamine_oxidase"/>
</dbReference>
<dbReference type="OrthoDB" id="5980077at2759"/>
<feature type="binding site" evidence="3">
    <location>
        <position position="282"/>
    </location>
    <ligand>
        <name>FAD</name>
        <dbReference type="ChEBI" id="CHEBI:57692"/>
    </ligand>
</feature>
<evidence type="ECO:0000259" key="5">
    <source>
        <dbReference type="Pfam" id="PF01593"/>
    </source>
</evidence>
<feature type="binding site" evidence="3">
    <location>
        <position position="476"/>
    </location>
    <ligand>
        <name>FAD</name>
        <dbReference type="ChEBI" id="CHEBI:57692"/>
    </ligand>
</feature>
<sequence length="507" mass="58051">MENFCHVSNTNYRYPKNPPKLHYERANQMSLPPTRYDFFQYYNFLNDGPLRKDMSKKVIILGAGISGTVTAKLLQQMGQRVKIFEASNRVGGRIHTYRDPSGWKGELGALQIPVTHIFALSIMSNFSIKVSSFRRIVNNNLIALNGRIKRYKAALREKNPFSYVFDKPETNSTIAENMQIFQEQIMDDIESRTWMDALEYFDKFSLEDYCRKKCKFSNELTKNILYLSYFYEMRSISMYEFVLMMFTYGAAPAKLVNSGLDNLPKSVASSLKNNTIQFNSTVVKVSTKKDYACVYYKINGQSKLEKECSDYVVVATSLGALRVLKFQPKLTSLKREAIDKMHFETGTRVVEIFSKPFWESFGVKEGDIITDWDTGPMNVPGKYSGRNVFYGALGEGDKARELANMSDSQIIEGHITQLSNMFKMDVKSLYKNAVVKKWSKDPFSRGGFSMCLPGQCTNHFRKSFQETHGRIHFAGEQTSDFHGWIEGAIESAIRVSIEISKDLDEKN</sequence>
<dbReference type="AlphaFoldDB" id="A0A7I8VGC1"/>
<gene>
    <name evidence="6" type="ORF">DGYR_LOCUS3173</name>
</gene>
<dbReference type="Gene3D" id="1.20.1440.240">
    <property type="match status" value="1"/>
</dbReference>
<comment type="cofactor">
    <cofactor evidence="1 4">
        <name>FAD</name>
        <dbReference type="ChEBI" id="CHEBI:57692"/>
    </cofactor>
</comment>
<dbReference type="PANTHER" id="PTHR10742">
    <property type="entry name" value="FLAVIN MONOAMINE OXIDASE"/>
    <property type="match status" value="1"/>
</dbReference>
<dbReference type="EMBL" id="CAJFCJ010000005">
    <property type="protein sequence ID" value="CAD5114316.1"/>
    <property type="molecule type" value="Genomic_DNA"/>
</dbReference>
<name>A0A7I8VGC1_9ANNE</name>
<comment type="caution">
    <text evidence="6">The sequence shown here is derived from an EMBL/GenBank/DDBJ whole genome shotgun (WGS) entry which is preliminary data.</text>
</comment>
<dbReference type="SUPFAM" id="SSF54373">
    <property type="entry name" value="FAD-linked reductases, C-terminal domain"/>
    <property type="match status" value="1"/>
</dbReference>
<keyword evidence="7" id="KW-1185">Reference proteome</keyword>
<dbReference type="Gene3D" id="3.90.660.10">
    <property type="match status" value="1"/>
</dbReference>
<evidence type="ECO:0000256" key="3">
    <source>
        <dbReference type="PIRSR" id="PIRSR601613-1"/>
    </source>
</evidence>
<keyword evidence="4" id="KW-0274">FAD</keyword>
<evidence type="ECO:0000256" key="1">
    <source>
        <dbReference type="ARBA" id="ARBA00001974"/>
    </source>
</evidence>
<dbReference type="InterPro" id="IPR036188">
    <property type="entry name" value="FAD/NAD-bd_sf"/>
</dbReference>
<dbReference type="Pfam" id="PF01593">
    <property type="entry name" value="Amino_oxidase"/>
    <property type="match status" value="1"/>
</dbReference>
<feature type="binding site" evidence="3">
    <location>
        <begin position="85"/>
        <end position="86"/>
    </location>
    <ligand>
        <name>FAD</name>
        <dbReference type="ChEBI" id="CHEBI:57692"/>
    </ligand>
</feature>
<evidence type="ECO:0000256" key="4">
    <source>
        <dbReference type="RuleBase" id="RU362067"/>
    </source>
</evidence>
<protein>
    <recommendedName>
        <fullName evidence="4">Amine oxidase</fullName>
        <ecNumber evidence="4">1.4.3.-</ecNumber>
    </recommendedName>
</protein>
<dbReference type="InterPro" id="IPR001613">
    <property type="entry name" value="Flavin_amine_oxidase"/>
</dbReference>
<dbReference type="EC" id="1.4.3.-" evidence="4"/>
<accession>A0A7I8VGC1</accession>
<organism evidence="6 7">
    <name type="scientific">Dimorphilus gyrociliatus</name>
    <dbReference type="NCBI Taxonomy" id="2664684"/>
    <lineage>
        <taxon>Eukaryota</taxon>
        <taxon>Metazoa</taxon>
        <taxon>Spiralia</taxon>
        <taxon>Lophotrochozoa</taxon>
        <taxon>Annelida</taxon>
        <taxon>Polychaeta</taxon>
        <taxon>Polychaeta incertae sedis</taxon>
        <taxon>Dinophilidae</taxon>
        <taxon>Dimorphilus</taxon>
    </lineage>
</organism>
<evidence type="ECO:0000313" key="7">
    <source>
        <dbReference type="Proteomes" id="UP000549394"/>
    </source>
</evidence>
<reference evidence="6 7" key="1">
    <citation type="submission" date="2020-08" db="EMBL/GenBank/DDBJ databases">
        <authorList>
            <person name="Hejnol A."/>
        </authorList>
    </citation>
    <scope>NUCLEOTIDE SEQUENCE [LARGE SCALE GENOMIC DNA]</scope>
</reference>
<proteinExistence type="inferred from homology"/>
<dbReference type="Gene3D" id="3.50.50.60">
    <property type="entry name" value="FAD/NAD(P)-binding domain"/>
    <property type="match status" value="1"/>
</dbReference>
<dbReference type="GO" id="GO:0001716">
    <property type="term" value="F:L-amino-acid oxidase activity"/>
    <property type="evidence" value="ECO:0007669"/>
    <property type="project" value="TreeGrafter"/>
</dbReference>
<keyword evidence="4" id="KW-0285">Flavoprotein</keyword>
<evidence type="ECO:0000313" key="6">
    <source>
        <dbReference type="EMBL" id="CAD5114316.1"/>
    </source>
</evidence>
<feature type="binding site" evidence="3">
    <location>
        <position position="66"/>
    </location>
    <ligand>
        <name>FAD</name>
        <dbReference type="ChEBI" id="CHEBI:57692"/>
    </ligand>
</feature>
<dbReference type="PRINTS" id="PR00757">
    <property type="entry name" value="AMINEOXDASEF"/>
</dbReference>
<keyword evidence="2 4" id="KW-0560">Oxidoreductase</keyword>